<dbReference type="InterPro" id="IPR036734">
    <property type="entry name" value="Neur_chan_lig-bd_sf"/>
</dbReference>
<dbReference type="PRINTS" id="PR00252">
    <property type="entry name" value="NRIONCHANNEL"/>
</dbReference>
<dbReference type="GO" id="GO:0005230">
    <property type="term" value="F:extracellular ligand-gated monoatomic ion channel activity"/>
    <property type="evidence" value="ECO:0007669"/>
    <property type="project" value="InterPro"/>
</dbReference>
<protein>
    <recommendedName>
        <fullName evidence="22">Neuronal acetylcholine receptor subunit beta-2-like</fullName>
    </recommendedName>
</protein>
<dbReference type="GO" id="GO:0097060">
    <property type="term" value="C:synaptic membrane"/>
    <property type="evidence" value="ECO:0007669"/>
    <property type="project" value="UniProtKB-SubCell"/>
</dbReference>
<keyword evidence="21" id="KW-1185">Reference proteome</keyword>
<comment type="catalytic activity">
    <reaction evidence="15">
        <text>Na(+)(in) = Na(+)(out)</text>
        <dbReference type="Rhea" id="RHEA:34963"/>
        <dbReference type="ChEBI" id="CHEBI:29101"/>
    </reaction>
</comment>
<evidence type="ECO:0000256" key="5">
    <source>
        <dbReference type="ARBA" id="ARBA00023018"/>
    </source>
</evidence>
<dbReference type="SUPFAM" id="SSF90112">
    <property type="entry name" value="Neurotransmitter-gated ion-channel transmembrane pore"/>
    <property type="match status" value="1"/>
</dbReference>
<keyword evidence="12 17" id="KW-0407">Ion channel</keyword>
<dbReference type="SUPFAM" id="SSF63712">
    <property type="entry name" value="Nicotinic receptor ligand binding domain-like"/>
    <property type="match status" value="1"/>
</dbReference>
<evidence type="ECO:0000256" key="8">
    <source>
        <dbReference type="ARBA" id="ARBA00023157"/>
    </source>
</evidence>
<dbReference type="CDD" id="cd19064">
    <property type="entry name" value="LGIC_TM_nAChR"/>
    <property type="match status" value="1"/>
</dbReference>
<accession>A0A8T2NNP6</accession>
<dbReference type="InterPro" id="IPR006029">
    <property type="entry name" value="Neurotrans-gated_channel_TM"/>
</dbReference>
<dbReference type="InterPro" id="IPR018000">
    <property type="entry name" value="Neurotransmitter_ion_chnl_CS"/>
</dbReference>
<dbReference type="Gene3D" id="1.20.58.390">
    <property type="entry name" value="Neurotransmitter-gated ion-channel transmembrane domain"/>
    <property type="match status" value="2"/>
</dbReference>
<evidence type="ECO:0000256" key="17">
    <source>
        <dbReference type="RuleBase" id="RU000687"/>
    </source>
</evidence>
<dbReference type="Proteomes" id="UP000824540">
    <property type="component" value="Unassembled WGS sequence"/>
</dbReference>
<comment type="subcellular location">
    <subcellularLocation>
        <location evidence="13">Synaptic cell membrane</location>
        <topology evidence="13">Multi-pass membrane protein</topology>
    </subcellularLocation>
</comment>
<keyword evidence="4 17" id="KW-1133">Transmembrane helix</keyword>
<dbReference type="Pfam" id="PF02931">
    <property type="entry name" value="Neur_chan_LBD"/>
    <property type="match status" value="1"/>
</dbReference>
<evidence type="ECO:0000313" key="21">
    <source>
        <dbReference type="Proteomes" id="UP000824540"/>
    </source>
</evidence>
<evidence type="ECO:0000256" key="1">
    <source>
        <dbReference type="ARBA" id="ARBA00022448"/>
    </source>
</evidence>
<evidence type="ECO:0000313" key="20">
    <source>
        <dbReference type="EMBL" id="KAG9342473.1"/>
    </source>
</evidence>
<dbReference type="InterPro" id="IPR036719">
    <property type="entry name" value="Neuro-gated_channel_TM_sf"/>
</dbReference>
<feature type="domain" description="Neurotransmitter-gated ion-channel ligand-binding" evidence="18">
    <location>
        <begin position="49"/>
        <end position="237"/>
    </location>
</feature>
<evidence type="ECO:0000256" key="11">
    <source>
        <dbReference type="ARBA" id="ARBA00023286"/>
    </source>
</evidence>
<comment type="similarity">
    <text evidence="17">Belongs to the ligand-gated ion channel (TC 1.A.9) family.</text>
</comment>
<evidence type="ECO:0000256" key="2">
    <source>
        <dbReference type="ARBA" id="ARBA00022475"/>
    </source>
</evidence>
<feature type="domain" description="Neurotransmitter-gated ion-channel transmembrane" evidence="19">
    <location>
        <begin position="244"/>
        <end position="475"/>
    </location>
</feature>
<dbReference type="InterPro" id="IPR006201">
    <property type="entry name" value="Neur_channel"/>
</dbReference>
<feature type="transmembrane region" description="Helical" evidence="17">
    <location>
        <begin position="271"/>
        <end position="291"/>
    </location>
</feature>
<evidence type="ECO:0000256" key="3">
    <source>
        <dbReference type="ARBA" id="ARBA00022692"/>
    </source>
</evidence>
<keyword evidence="10" id="KW-0325">Glycoprotein</keyword>
<evidence type="ECO:0000256" key="7">
    <source>
        <dbReference type="ARBA" id="ARBA00023136"/>
    </source>
</evidence>
<dbReference type="NCBIfam" id="TIGR00860">
    <property type="entry name" value="LIC"/>
    <property type="match status" value="1"/>
</dbReference>
<dbReference type="PROSITE" id="PS00236">
    <property type="entry name" value="NEUROTR_ION_CHANNEL"/>
    <property type="match status" value="1"/>
</dbReference>
<comment type="catalytic activity">
    <reaction evidence="14">
        <text>K(+)(in) = K(+)(out)</text>
        <dbReference type="Rhea" id="RHEA:29463"/>
        <dbReference type="ChEBI" id="CHEBI:29103"/>
    </reaction>
</comment>
<evidence type="ECO:0008006" key="22">
    <source>
        <dbReference type="Google" id="ProtNLM"/>
    </source>
</evidence>
<feature type="transmembrane region" description="Helical" evidence="17">
    <location>
        <begin position="303"/>
        <end position="324"/>
    </location>
</feature>
<evidence type="ECO:0000256" key="13">
    <source>
        <dbReference type="ARBA" id="ARBA00034099"/>
    </source>
</evidence>
<comment type="catalytic activity">
    <reaction evidence="16">
        <text>Ca(2+)(in) = Ca(2+)(out)</text>
        <dbReference type="Rhea" id="RHEA:29671"/>
        <dbReference type="ChEBI" id="CHEBI:29108"/>
    </reaction>
</comment>
<dbReference type="FunFam" id="1.20.58.390:FF:000034">
    <property type="entry name" value="Cholinergic receptor nicotinic beta 4 subunit"/>
    <property type="match status" value="1"/>
</dbReference>
<evidence type="ECO:0000259" key="19">
    <source>
        <dbReference type="Pfam" id="PF02932"/>
    </source>
</evidence>
<feature type="transmembrane region" description="Helical" evidence="17">
    <location>
        <begin position="238"/>
        <end position="259"/>
    </location>
</feature>
<evidence type="ECO:0000256" key="10">
    <source>
        <dbReference type="ARBA" id="ARBA00023180"/>
    </source>
</evidence>
<keyword evidence="2" id="KW-1003">Cell membrane</keyword>
<evidence type="ECO:0000259" key="18">
    <source>
        <dbReference type="Pfam" id="PF02931"/>
    </source>
</evidence>
<dbReference type="FunFam" id="1.20.58.390:FF:000008">
    <property type="entry name" value="Cholinergic receptor nicotinic beta 4 subunit"/>
    <property type="match status" value="1"/>
</dbReference>
<proteinExistence type="inferred from homology"/>
<dbReference type="PANTHER" id="PTHR18945">
    <property type="entry name" value="NEUROTRANSMITTER GATED ION CHANNEL"/>
    <property type="match status" value="1"/>
</dbReference>
<gene>
    <name evidence="20" type="ORF">JZ751_016475</name>
</gene>
<dbReference type="Gene3D" id="2.70.170.10">
    <property type="entry name" value="Neurotransmitter-gated ion-channel ligand-binding domain"/>
    <property type="match status" value="1"/>
</dbReference>
<reference evidence="20" key="1">
    <citation type="thesis" date="2021" institute="BYU ScholarsArchive" country="Provo, UT, USA">
        <title>Applications of and Algorithms for Genome Assembly and Genomic Analyses with an Emphasis on Marine Teleosts.</title>
        <authorList>
            <person name="Pickett B.D."/>
        </authorList>
    </citation>
    <scope>NUCLEOTIDE SEQUENCE</scope>
    <source>
        <strain evidence="20">HI-2016</strain>
    </source>
</reference>
<dbReference type="InterPro" id="IPR038050">
    <property type="entry name" value="Neuro_actylchol_rec"/>
</dbReference>
<keyword evidence="9" id="KW-0675">Receptor</keyword>
<keyword evidence="1 17" id="KW-0813">Transport</keyword>
<dbReference type="AlphaFoldDB" id="A0A8T2NNP6"/>
<dbReference type="OrthoDB" id="5975154at2759"/>
<evidence type="ECO:0000256" key="4">
    <source>
        <dbReference type="ARBA" id="ARBA00022989"/>
    </source>
</evidence>
<keyword evidence="6 17" id="KW-0406">Ion transport</keyword>
<evidence type="ECO:0000256" key="15">
    <source>
        <dbReference type="ARBA" id="ARBA00036239"/>
    </source>
</evidence>
<evidence type="ECO:0000256" key="12">
    <source>
        <dbReference type="ARBA" id="ARBA00023303"/>
    </source>
</evidence>
<evidence type="ECO:0000256" key="14">
    <source>
        <dbReference type="ARBA" id="ARBA00034430"/>
    </source>
</evidence>
<dbReference type="Pfam" id="PF02932">
    <property type="entry name" value="Neur_chan_memb"/>
    <property type="match status" value="1"/>
</dbReference>
<sequence>MAYFVSALGDRHASGAANPVNVTDAQPGCSDRRHGLDKAVGAASGADAEERLVNYLLGPERYNKLIRPAVNKSQQVTIAIQVSLSQLISVNEREQIMTTNEYEGIKKLRIPSQHIWLPDIVLYNNADGTYEVSFYCNAVVSNTGDIFWLPPAIYKSACKIEVKNFPFDQQNCTLKFRSWTYDHTEIDLILTSDFASRDDFTPSGEWDIVSLPGRKNEDPNDITYLDITYDFIIKRKPLFYTINLIIPCVLITSLAILVFYLPSDCGEKMTLCISVLLALTVFLLLISKIVPPTSLAVPLIGKYLMFTMVLVTFSIVTSVCVLNVHHRSPSTHRMPDWVKRVFLYKLPAFLFMRRPGSSNIREKFRRKHQQKSYSDIRLGKTDVDSFYVNEESAKRYGWRISDLPENTEFRRRMTVKCEADMEEAVDGVRFIAEHMKNEDDDEGIIEDWKYVAMVIDRLFLWIFVLVCVVGTLGLFMQPLFQSYNTPTADDE</sequence>
<feature type="transmembrane region" description="Helical" evidence="17">
    <location>
        <begin position="458"/>
        <end position="480"/>
    </location>
</feature>
<comment type="caution">
    <text evidence="20">The sequence shown here is derived from an EMBL/GenBank/DDBJ whole genome shotgun (WGS) entry which is preliminary data.</text>
</comment>
<keyword evidence="8" id="KW-1015">Disulfide bond</keyword>
<keyword evidence="3 17" id="KW-0812">Transmembrane</keyword>
<evidence type="ECO:0000256" key="16">
    <source>
        <dbReference type="ARBA" id="ARBA00036634"/>
    </source>
</evidence>
<dbReference type="GO" id="GO:0004888">
    <property type="term" value="F:transmembrane signaling receptor activity"/>
    <property type="evidence" value="ECO:0007669"/>
    <property type="project" value="InterPro"/>
</dbReference>
<keyword evidence="11" id="KW-1071">Ligand-gated ion channel</keyword>
<evidence type="ECO:0000256" key="9">
    <source>
        <dbReference type="ARBA" id="ARBA00023170"/>
    </source>
</evidence>
<name>A0A8T2NNP6_9TELE</name>
<evidence type="ECO:0000256" key="6">
    <source>
        <dbReference type="ARBA" id="ARBA00023065"/>
    </source>
</evidence>
<keyword evidence="5" id="KW-0770">Synapse</keyword>
<organism evidence="20 21">
    <name type="scientific">Albula glossodonta</name>
    <name type="common">roundjaw bonefish</name>
    <dbReference type="NCBI Taxonomy" id="121402"/>
    <lineage>
        <taxon>Eukaryota</taxon>
        <taxon>Metazoa</taxon>
        <taxon>Chordata</taxon>
        <taxon>Craniata</taxon>
        <taxon>Vertebrata</taxon>
        <taxon>Euteleostomi</taxon>
        <taxon>Actinopterygii</taxon>
        <taxon>Neopterygii</taxon>
        <taxon>Teleostei</taxon>
        <taxon>Albuliformes</taxon>
        <taxon>Albulidae</taxon>
        <taxon>Albula</taxon>
    </lineage>
</organism>
<keyword evidence="7 17" id="KW-0472">Membrane</keyword>
<dbReference type="InterPro" id="IPR006202">
    <property type="entry name" value="Neur_chan_lig-bd"/>
</dbReference>
<dbReference type="FunFam" id="2.70.170.10:FF:000006">
    <property type="entry name" value="Cholinergic receptor nicotinic beta 2 subunit"/>
    <property type="match status" value="1"/>
</dbReference>
<dbReference type="EMBL" id="JAFBMS010000028">
    <property type="protein sequence ID" value="KAG9342473.1"/>
    <property type="molecule type" value="Genomic_DNA"/>
</dbReference>